<proteinExistence type="predicted"/>
<organism evidence="2 3">
    <name type="scientific">Collybiopsis confluens</name>
    <dbReference type="NCBI Taxonomy" id="2823264"/>
    <lineage>
        <taxon>Eukaryota</taxon>
        <taxon>Fungi</taxon>
        <taxon>Dikarya</taxon>
        <taxon>Basidiomycota</taxon>
        <taxon>Agaricomycotina</taxon>
        <taxon>Agaricomycetes</taxon>
        <taxon>Agaricomycetidae</taxon>
        <taxon>Agaricales</taxon>
        <taxon>Marasmiineae</taxon>
        <taxon>Omphalotaceae</taxon>
        <taxon>Collybiopsis</taxon>
    </lineage>
</organism>
<accession>A0A8H5GM33</accession>
<dbReference type="Proteomes" id="UP000518752">
    <property type="component" value="Unassembled WGS sequence"/>
</dbReference>
<dbReference type="OrthoDB" id="3041681at2759"/>
<name>A0A8H5GM33_9AGAR</name>
<gene>
    <name evidence="2" type="ORF">D9757_011695</name>
</gene>
<dbReference type="EMBL" id="JAACJN010000144">
    <property type="protein sequence ID" value="KAF5367244.1"/>
    <property type="molecule type" value="Genomic_DNA"/>
</dbReference>
<dbReference type="AlphaFoldDB" id="A0A8H5GM33"/>
<evidence type="ECO:0000313" key="2">
    <source>
        <dbReference type="EMBL" id="KAF5367244.1"/>
    </source>
</evidence>
<comment type="caution">
    <text evidence="2">The sequence shown here is derived from an EMBL/GenBank/DDBJ whole genome shotgun (WGS) entry which is preliminary data.</text>
</comment>
<evidence type="ECO:0000256" key="1">
    <source>
        <dbReference type="SAM" id="MobiDB-lite"/>
    </source>
</evidence>
<evidence type="ECO:0000313" key="3">
    <source>
        <dbReference type="Proteomes" id="UP000518752"/>
    </source>
</evidence>
<feature type="compositionally biased region" description="Low complexity" evidence="1">
    <location>
        <begin position="466"/>
        <end position="479"/>
    </location>
</feature>
<keyword evidence="3" id="KW-1185">Reference proteome</keyword>
<sequence>MVPDHLDLFVHQVTGVSLFVSCSHDCPHNLAGDRPGIWTYPNEVRMHTKIYQHAALPHIHCKIVCSAHGIEVHEHSRAREEGRIRGSTLEESLRAIIAWTEYARVSKETIWTQWLQDIKSKEEGYHPWTLEFWKAAVNGVFVARLQVVSGTSSNIRSVFTDGSFGATGNASRPEDRSYEGWEMRNWMRQYPDIPTHEQPNVRSMNLQLVYQGKTGIVGEPDPNPSLPCFGPRISAISGNSFTGQPHNGMQFVGVAQTALQQILHIINLAASASQSVTTQDDPEIPPSLQDEQLESAHQSAASFPHHSSEAFASQSCVKEITLPLSDPVYTPHTFALSVPLASGPSSPNLPSDARPSPLPNCAPLVPELLLTLPPPESPLDACSLSPPGSVSDASGPSFHLPCLPHADSHINLGRKRTVMAYVLIPPLPRDSVEAAYYKPHPRTLERVMSSVDAPISSLFDTPPSQPTTSSSPSLAAPPTKVVGTDVVSMRKLPRVRSTARFRRGPFLPETLLPDNADVEESKGLLIYQGAVYNLEGAMIGRGYVRTLKDNEPVHFVPL</sequence>
<protein>
    <submittedName>
        <fullName evidence="2">Uncharacterized protein</fullName>
    </submittedName>
</protein>
<feature type="region of interest" description="Disordered" evidence="1">
    <location>
        <begin position="456"/>
        <end position="479"/>
    </location>
</feature>
<feature type="region of interest" description="Disordered" evidence="1">
    <location>
        <begin position="276"/>
        <end position="304"/>
    </location>
</feature>
<reference evidence="2 3" key="1">
    <citation type="journal article" date="2020" name="ISME J.">
        <title>Uncovering the hidden diversity of litter-decomposition mechanisms in mushroom-forming fungi.</title>
        <authorList>
            <person name="Floudas D."/>
            <person name="Bentzer J."/>
            <person name="Ahren D."/>
            <person name="Johansson T."/>
            <person name="Persson P."/>
            <person name="Tunlid A."/>
        </authorList>
    </citation>
    <scope>NUCLEOTIDE SEQUENCE [LARGE SCALE GENOMIC DNA]</scope>
    <source>
        <strain evidence="2 3">CBS 406.79</strain>
    </source>
</reference>